<keyword evidence="2" id="KW-0732">Signal</keyword>
<protein>
    <recommendedName>
        <fullName evidence="5">Lipoprotein</fullName>
    </recommendedName>
</protein>
<proteinExistence type="predicted"/>
<sequence length="263" mass="29206">MKNSIKFIAPLALLLSISACNKDKDPEPVAQKPKVEKPVLATNDSTASQTPDQTVTETPEGNKGDEVSGVDTKPDENQGGSISSKSSLKTLDKFTKEDVSQHAKFEDYGFSLPKKDQPAAQLSEKVRPVNDKGLTVIQTTSPVSNKQLASIQTPDYLVNRKVDTQIIKETTDRSEDLKRPHNVEIPSNLVGHTFKFEYYLAWTGETVDCEIQFITPNTANYKESNYASSEDMFVRYNKADDSITYQIGQDVITVPISDLHFVK</sequence>
<evidence type="ECO:0000313" key="3">
    <source>
        <dbReference type="EMBL" id="QWG01790.1"/>
    </source>
</evidence>
<feature type="compositionally biased region" description="Polar residues" evidence="1">
    <location>
        <begin position="42"/>
        <end position="59"/>
    </location>
</feature>
<evidence type="ECO:0000256" key="2">
    <source>
        <dbReference type="SAM" id="SignalP"/>
    </source>
</evidence>
<organism evidence="3 4">
    <name type="scientific">Flammeovirga yaeyamensis</name>
    <dbReference type="NCBI Taxonomy" id="367791"/>
    <lineage>
        <taxon>Bacteria</taxon>
        <taxon>Pseudomonadati</taxon>
        <taxon>Bacteroidota</taxon>
        <taxon>Cytophagia</taxon>
        <taxon>Cytophagales</taxon>
        <taxon>Flammeovirgaceae</taxon>
        <taxon>Flammeovirga</taxon>
    </lineage>
</organism>
<evidence type="ECO:0000256" key="1">
    <source>
        <dbReference type="SAM" id="MobiDB-lite"/>
    </source>
</evidence>
<dbReference type="EMBL" id="CP076132">
    <property type="protein sequence ID" value="QWG01790.1"/>
    <property type="molecule type" value="Genomic_DNA"/>
</dbReference>
<feature type="compositionally biased region" description="Basic and acidic residues" evidence="1">
    <location>
        <begin position="60"/>
        <end position="76"/>
    </location>
</feature>
<dbReference type="Proteomes" id="UP000678679">
    <property type="component" value="Chromosome 1"/>
</dbReference>
<name>A0AAX1N6B6_9BACT</name>
<evidence type="ECO:0008006" key="5">
    <source>
        <dbReference type="Google" id="ProtNLM"/>
    </source>
</evidence>
<feature type="region of interest" description="Disordered" evidence="1">
    <location>
        <begin position="22"/>
        <end position="86"/>
    </location>
</feature>
<reference evidence="3 4" key="1">
    <citation type="submission" date="2021-05" db="EMBL/GenBank/DDBJ databases">
        <title>Comparative genomic studies on the polysaccharide-degrading batcterial strains of the Flammeovirga genus.</title>
        <authorList>
            <person name="Zewei F."/>
            <person name="Zheng Z."/>
            <person name="Yu L."/>
            <person name="Ruyue G."/>
            <person name="Yanhong M."/>
            <person name="Yuanyuan C."/>
            <person name="Jingyan G."/>
            <person name="Wenjun H."/>
        </authorList>
    </citation>
    <scope>NUCLEOTIDE SEQUENCE [LARGE SCALE GENOMIC DNA]</scope>
    <source>
        <strain evidence="3 4">NBRC:100898</strain>
    </source>
</reference>
<dbReference type="KEGG" id="fya:KMW28_19435"/>
<feature type="chain" id="PRO_5043455076" description="Lipoprotein" evidence="2">
    <location>
        <begin position="22"/>
        <end position="263"/>
    </location>
</feature>
<dbReference type="PROSITE" id="PS51257">
    <property type="entry name" value="PROKAR_LIPOPROTEIN"/>
    <property type="match status" value="1"/>
</dbReference>
<feature type="signal peptide" evidence="2">
    <location>
        <begin position="1"/>
        <end position="21"/>
    </location>
</feature>
<evidence type="ECO:0000313" key="4">
    <source>
        <dbReference type="Proteomes" id="UP000678679"/>
    </source>
</evidence>
<accession>A0AAX1N6B6</accession>
<gene>
    <name evidence="3" type="ORF">KMW28_19435</name>
</gene>
<dbReference type="AlphaFoldDB" id="A0AAX1N6B6"/>
<feature type="compositionally biased region" description="Basic and acidic residues" evidence="1">
    <location>
        <begin position="22"/>
        <end position="37"/>
    </location>
</feature>
<dbReference type="RefSeq" id="WP_169665931.1">
    <property type="nucleotide sequence ID" value="NZ_CP076132.1"/>
</dbReference>
<keyword evidence="4" id="KW-1185">Reference proteome</keyword>